<keyword evidence="2" id="KW-1185">Reference proteome</keyword>
<accession>A0A8J7Z4A9</accession>
<dbReference type="Proteomes" id="UP000646053">
    <property type="component" value="Unassembled WGS sequence"/>
</dbReference>
<evidence type="ECO:0000313" key="1">
    <source>
        <dbReference type="EMBL" id="NDJ17621.1"/>
    </source>
</evidence>
<protein>
    <submittedName>
        <fullName evidence="1">Uncharacterized protein</fullName>
    </submittedName>
</protein>
<reference evidence="1" key="1">
    <citation type="submission" date="2019-12" db="EMBL/GenBank/DDBJ databases">
        <title>High-Quality draft genome sequences of three cyanobacteria isolated from the limestone walls of the Old Cathedral of Coimbra.</title>
        <authorList>
            <person name="Tiago I."/>
            <person name="Soares F."/>
            <person name="Portugal A."/>
        </authorList>
    </citation>
    <scope>NUCLEOTIDE SEQUENCE</scope>
    <source>
        <strain evidence="1">A</strain>
    </source>
</reference>
<comment type="caution">
    <text evidence="1">The sequence shown here is derived from an EMBL/GenBank/DDBJ whole genome shotgun (WGS) entry which is preliminary data.</text>
</comment>
<sequence>MPTIDVRAATNSAIEYLRYVQDLVGNSSMQDLRLEEAELSDDKNAWSITLGYDVNTKEVVPTLGLGSGISNPTRYRREYKVFKVNSETGEVEAMNIRKV</sequence>
<evidence type="ECO:0000313" key="2">
    <source>
        <dbReference type="Proteomes" id="UP000646053"/>
    </source>
</evidence>
<proteinExistence type="predicted"/>
<gene>
    <name evidence="1" type="ORF">GS601_10010</name>
</gene>
<name>A0A8J7Z4A9_9CYAN</name>
<organism evidence="1 2">
    <name type="scientific">Myxacorys almedinensis A</name>
    <dbReference type="NCBI Taxonomy" id="2690445"/>
    <lineage>
        <taxon>Bacteria</taxon>
        <taxon>Bacillati</taxon>
        <taxon>Cyanobacteriota</taxon>
        <taxon>Cyanophyceae</taxon>
        <taxon>Leptolyngbyales</taxon>
        <taxon>Leptolyngbyaceae</taxon>
        <taxon>Myxacorys</taxon>
        <taxon>Myxacorys almedinensis</taxon>
    </lineage>
</organism>
<dbReference type="EMBL" id="WVIE01000009">
    <property type="protein sequence ID" value="NDJ17621.1"/>
    <property type="molecule type" value="Genomic_DNA"/>
</dbReference>
<dbReference type="RefSeq" id="WP_162423129.1">
    <property type="nucleotide sequence ID" value="NZ_WVIE01000009.1"/>
</dbReference>
<dbReference type="AlphaFoldDB" id="A0A8J7Z4A9"/>